<comment type="caution">
    <text evidence="1">The sequence shown here is derived from an EMBL/GenBank/DDBJ whole genome shotgun (WGS) entry which is preliminary data.</text>
</comment>
<dbReference type="RefSeq" id="WP_345640483.1">
    <property type="nucleotide sequence ID" value="NZ_BAABEP010000002.1"/>
</dbReference>
<proteinExistence type="predicted"/>
<sequence>MSYIRFQDLHGSTHLKGHERHWILSLLRDHAQRVLLEHPDASDRAHALFDLLPRKHELREVPPGWRVSPRRWMNAYARTLQDVIFDDPIVDYRGHRVRPLTLTLNTAMETGPDPLRLAARLTGQCELNTWVDGPHRSWLAGVVAEGLHEGYFREACGWEDLQSFLLARDDQPVVVSVSESFPTWWTSRPRTPEGEDLDEDAAEQRWEALTTAEQWARGMESLRSRTAEHLEMTPDWADYRFGSTLSLSDLLAPDCTRRLDHAFELTG</sequence>
<protein>
    <submittedName>
        <fullName evidence="1">Uncharacterized protein</fullName>
    </submittedName>
</protein>
<reference evidence="2" key="1">
    <citation type="journal article" date="2019" name="Int. J. Syst. Evol. Microbiol.">
        <title>The Global Catalogue of Microorganisms (GCM) 10K type strain sequencing project: providing services to taxonomists for standard genome sequencing and annotation.</title>
        <authorList>
            <consortium name="The Broad Institute Genomics Platform"/>
            <consortium name="The Broad Institute Genome Sequencing Center for Infectious Disease"/>
            <person name="Wu L."/>
            <person name="Ma J."/>
        </authorList>
    </citation>
    <scope>NUCLEOTIDE SEQUENCE [LARGE SCALE GENOMIC DNA]</scope>
    <source>
        <strain evidence="2">JCM 30846</strain>
    </source>
</reference>
<evidence type="ECO:0000313" key="2">
    <source>
        <dbReference type="Proteomes" id="UP001499884"/>
    </source>
</evidence>
<evidence type="ECO:0000313" key="1">
    <source>
        <dbReference type="EMBL" id="GAA3710243.1"/>
    </source>
</evidence>
<gene>
    <name evidence="1" type="ORF">GCM10023082_05170</name>
</gene>
<dbReference type="Proteomes" id="UP001499884">
    <property type="component" value="Unassembled WGS sequence"/>
</dbReference>
<keyword evidence="2" id="KW-1185">Reference proteome</keyword>
<dbReference type="EMBL" id="BAABEP010000002">
    <property type="protein sequence ID" value="GAA3710243.1"/>
    <property type="molecule type" value="Genomic_DNA"/>
</dbReference>
<accession>A0ABP7DWI1</accession>
<organism evidence="1 2">
    <name type="scientific">Streptomyces tremellae</name>
    <dbReference type="NCBI Taxonomy" id="1124239"/>
    <lineage>
        <taxon>Bacteria</taxon>
        <taxon>Bacillati</taxon>
        <taxon>Actinomycetota</taxon>
        <taxon>Actinomycetes</taxon>
        <taxon>Kitasatosporales</taxon>
        <taxon>Streptomycetaceae</taxon>
        <taxon>Streptomyces</taxon>
    </lineage>
</organism>
<name>A0ABP7DWI1_9ACTN</name>